<name>A0A369TDV0_9PROT</name>
<dbReference type="EMBL" id="QPMH01000002">
    <property type="protein sequence ID" value="RDD63450.1"/>
    <property type="molecule type" value="Genomic_DNA"/>
</dbReference>
<keyword evidence="3" id="KW-1185">Reference proteome</keyword>
<organism evidence="2 3">
    <name type="scientific">Ferruginivarius sediminum</name>
    <dbReference type="NCBI Taxonomy" id="2661937"/>
    <lineage>
        <taxon>Bacteria</taxon>
        <taxon>Pseudomonadati</taxon>
        <taxon>Pseudomonadota</taxon>
        <taxon>Alphaproteobacteria</taxon>
        <taxon>Rhodospirillales</taxon>
        <taxon>Rhodospirillaceae</taxon>
        <taxon>Ferruginivarius</taxon>
    </lineage>
</organism>
<feature type="signal peptide" evidence="1">
    <location>
        <begin position="1"/>
        <end position="29"/>
    </location>
</feature>
<feature type="chain" id="PRO_5016745413" evidence="1">
    <location>
        <begin position="30"/>
        <end position="252"/>
    </location>
</feature>
<dbReference type="Pfam" id="PF06764">
    <property type="entry name" value="DUF1223"/>
    <property type="match status" value="1"/>
</dbReference>
<accession>A0A369TDV0</accession>
<evidence type="ECO:0000313" key="3">
    <source>
        <dbReference type="Proteomes" id="UP000253941"/>
    </source>
</evidence>
<reference evidence="2 3" key="1">
    <citation type="submission" date="2018-07" db="EMBL/GenBank/DDBJ databases">
        <title>Venubactetium sediminum gen. nov., sp. nov., isolated from a marine solar saltern.</title>
        <authorList>
            <person name="Wang S."/>
        </authorList>
    </citation>
    <scope>NUCLEOTIDE SEQUENCE [LARGE SCALE GENOMIC DNA]</scope>
    <source>
        <strain evidence="2 3">WD2A32</strain>
    </source>
</reference>
<dbReference type="PANTHER" id="PTHR36057:SF1">
    <property type="entry name" value="LIPOPROTEIN LIPID ATTACHMENT SITE-LIKE PROTEIN, PUTATIVE (DUF1223)-RELATED"/>
    <property type="match status" value="1"/>
</dbReference>
<dbReference type="SUPFAM" id="SSF52833">
    <property type="entry name" value="Thioredoxin-like"/>
    <property type="match status" value="1"/>
</dbReference>
<proteinExistence type="predicted"/>
<keyword evidence="1" id="KW-0732">Signal</keyword>
<dbReference type="AlphaFoldDB" id="A0A369TDV0"/>
<dbReference type="InterPro" id="IPR036249">
    <property type="entry name" value="Thioredoxin-like_sf"/>
</dbReference>
<dbReference type="PANTHER" id="PTHR36057">
    <property type="match status" value="1"/>
</dbReference>
<protein>
    <submittedName>
        <fullName evidence="2">DUF1223 domain-containing protein</fullName>
    </submittedName>
</protein>
<dbReference type="InterPro" id="IPR010634">
    <property type="entry name" value="DUF1223"/>
</dbReference>
<comment type="caution">
    <text evidence="2">The sequence shown here is derived from an EMBL/GenBank/DDBJ whole genome shotgun (WGS) entry which is preliminary data.</text>
</comment>
<dbReference type="Proteomes" id="UP000253941">
    <property type="component" value="Unassembled WGS sequence"/>
</dbReference>
<gene>
    <name evidence="2" type="ORF">DRB17_03135</name>
</gene>
<evidence type="ECO:0000313" key="2">
    <source>
        <dbReference type="EMBL" id="RDD63450.1"/>
    </source>
</evidence>
<evidence type="ECO:0000256" key="1">
    <source>
        <dbReference type="SAM" id="SignalP"/>
    </source>
</evidence>
<sequence>MRLRLRTPIRALAAAWLVLALAPPLPAVAGQGVDDPAVVELFTSQGCASCPPADELLAELAKRADVVALSLHVDYWNYIGWTDPFAKKQFTERQQAYMRRMHGRFIYTPQIIVDGLWQTVGSRAESVTEAIERARMRGKPVTPHMSWGPDGAKVIIPAGDPPGPATVWMAFYDDKHVTTVQHGENAGDTLANYNVVRELRRLATWNGKRMEIDLDPQAMGANSFDGCALLVQLGDTGPILGAANVEIGPGGG</sequence>